<dbReference type="Proteomes" id="UP000019483">
    <property type="component" value="Unassembled WGS sequence"/>
</dbReference>
<dbReference type="InterPro" id="IPR004358">
    <property type="entry name" value="Sig_transdc_His_kin-like_C"/>
</dbReference>
<keyword evidence="7" id="KW-0812">Transmembrane</keyword>
<dbReference type="CDD" id="cd00075">
    <property type="entry name" value="HATPase"/>
    <property type="match status" value="1"/>
</dbReference>
<sequence length="564" mass="63827">MNVKNQTPDESNERKVRLAARTFLVFMILSFLLVTCAGANSTMEVKVGVYPNEPLISQEQNGTAIGLYAEILESIAAKEGWELEYVPGTLVQSYQRLDNGSIDILPAVPFIPEIEQKYILTTEAPYTDWGIVYTYRGSGITSMNDLDGKRIAHVDDIFYESFNSSPGNGNTNYSFISAGSYIEIFELLDNKETDAGIIPRSYGEIYEDQFDLEKIPFVISPTDMVFALSNNTNPEIAKQIDADISQMITENGTIHYMQENIDKDITEENLSTWESPSWLKFSVGIGGGLLLIFVILSLTLKNKVEEKTYELNSKNRELEVEIRERKIAEEKLKQYSLDLKNSNELKDLFTDILRHDLINPATVIKGYVEFLMEMEEEPRKKEAMEAIERNNKKLIELIENAAHLAKLENMDDMTFKTLDLKEIIEEVIEHLIPKLEEKDITVSFNPSGSYPADVNTTIEDVFSNLISNAIKYSPSGTNIDICVKDVDDAWEIEISDEGEGIPDEEKPFVFDRFKRAHKVNIKGTGLGLAIVKRIVDLHEGTVEVFDRAGMKGTTFKVRLQKTKI</sequence>
<comment type="catalytic activity">
    <reaction evidence="1">
        <text>ATP + protein L-histidine = ADP + protein N-phospho-L-histidine.</text>
        <dbReference type="EC" id="2.7.13.3"/>
    </reaction>
</comment>
<dbReference type="Gene3D" id="3.40.190.10">
    <property type="entry name" value="Periplasmic binding protein-like II"/>
    <property type="match status" value="2"/>
</dbReference>
<evidence type="ECO:0000259" key="8">
    <source>
        <dbReference type="PROSITE" id="PS50109"/>
    </source>
</evidence>
<dbReference type="PRINTS" id="PR00344">
    <property type="entry name" value="BCTRLSENSOR"/>
</dbReference>
<keyword evidence="4" id="KW-0808">Transferase</keyword>
<evidence type="ECO:0000256" key="7">
    <source>
        <dbReference type="SAM" id="Phobius"/>
    </source>
</evidence>
<dbReference type="InterPro" id="IPR001638">
    <property type="entry name" value="Solute-binding_3/MltF_N"/>
</dbReference>
<dbReference type="AlphaFoldDB" id="W9DZ03"/>
<dbReference type="EC" id="2.7.13.3" evidence="2"/>
<dbReference type="FunFam" id="3.30.565.10:FF:000006">
    <property type="entry name" value="Sensor histidine kinase WalK"/>
    <property type="match status" value="1"/>
</dbReference>
<feature type="coiled-coil region" evidence="6">
    <location>
        <begin position="301"/>
        <end position="345"/>
    </location>
</feature>
<keyword evidence="3" id="KW-0597">Phosphoprotein</keyword>
<proteinExistence type="predicted"/>
<dbReference type="InterPro" id="IPR036097">
    <property type="entry name" value="HisK_dim/P_sf"/>
</dbReference>
<feature type="transmembrane region" description="Helical" evidence="7">
    <location>
        <begin position="23"/>
        <end position="43"/>
    </location>
</feature>
<dbReference type="InterPro" id="IPR003661">
    <property type="entry name" value="HisK_dim/P_dom"/>
</dbReference>
<dbReference type="PROSITE" id="PS50109">
    <property type="entry name" value="HIS_KIN"/>
    <property type="match status" value="1"/>
</dbReference>
<keyword evidence="7" id="KW-1133">Transmembrane helix</keyword>
<keyword evidence="10" id="KW-1185">Reference proteome</keyword>
<evidence type="ECO:0000313" key="9">
    <source>
        <dbReference type="EMBL" id="ETA68601.1"/>
    </source>
</evidence>
<reference evidence="9 10" key="1">
    <citation type="submission" date="2013-08" db="EMBL/GenBank/DDBJ databases">
        <authorList>
            <consortium name="DOE Joint Genome Institute"/>
            <person name="Eisen J."/>
            <person name="Huntemann M."/>
            <person name="Han J."/>
            <person name="Chen A."/>
            <person name="Kyrpides N."/>
            <person name="Mavromatis K."/>
            <person name="Markowitz V."/>
            <person name="Palaniappan K."/>
            <person name="Ivanova N."/>
            <person name="Schaumberg A."/>
            <person name="Pati A."/>
            <person name="Liolios K."/>
            <person name="Nordberg H.P."/>
            <person name="Cantor M.N."/>
            <person name="Hua S.X."/>
            <person name="Woyke T."/>
        </authorList>
    </citation>
    <scope>NUCLEOTIDE SEQUENCE [LARGE SCALE GENOMIC DNA]</scope>
    <source>
        <strain evidence="9 10">DSM 2278</strain>
    </source>
</reference>
<accession>W9DZ03</accession>
<dbReference type="RefSeq" id="WP_023845736.1">
    <property type="nucleotide sequence ID" value="NZ_AZAJ01000001.1"/>
</dbReference>
<evidence type="ECO:0000313" key="10">
    <source>
        <dbReference type="Proteomes" id="UP000019483"/>
    </source>
</evidence>
<evidence type="ECO:0000256" key="6">
    <source>
        <dbReference type="SAM" id="Coils"/>
    </source>
</evidence>
<dbReference type="PANTHER" id="PTHR43547">
    <property type="entry name" value="TWO-COMPONENT HISTIDINE KINASE"/>
    <property type="match status" value="1"/>
</dbReference>
<feature type="domain" description="Histidine kinase" evidence="8">
    <location>
        <begin position="352"/>
        <end position="563"/>
    </location>
</feature>
<dbReference type="OrthoDB" id="342253at2157"/>
<protein>
    <recommendedName>
        <fullName evidence="2">histidine kinase</fullName>
        <ecNumber evidence="2">2.7.13.3</ecNumber>
    </recommendedName>
</protein>
<dbReference type="Pfam" id="PF00497">
    <property type="entry name" value="SBP_bac_3"/>
    <property type="match status" value="1"/>
</dbReference>
<evidence type="ECO:0000256" key="1">
    <source>
        <dbReference type="ARBA" id="ARBA00000085"/>
    </source>
</evidence>
<dbReference type="Pfam" id="PF02518">
    <property type="entry name" value="HATPase_c"/>
    <property type="match status" value="1"/>
</dbReference>
<dbReference type="SUPFAM" id="SSF53850">
    <property type="entry name" value="Periplasmic binding protein-like II"/>
    <property type="match status" value="1"/>
</dbReference>
<dbReference type="InterPro" id="IPR005467">
    <property type="entry name" value="His_kinase_dom"/>
</dbReference>
<keyword evidence="6" id="KW-0175">Coiled coil</keyword>
<keyword evidence="5 9" id="KW-0418">Kinase</keyword>
<dbReference type="SMART" id="SM00062">
    <property type="entry name" value="PBPb"/>
    <property type="match status" value="1"/>
</dbReference>
<evidence type="ECO:0000256" key="5">
    <source>
        <dbReference type="ARBA" id="ARBA00022777"/>
    </source>
</evidence>
<comment type="caution">
    <text evidence="9">The sequence shown here is derived from an EMBL/GenBank/DDBJ whole genome shotgun (WGS) entry which is preliminary data.</text>
</comment>
<dbReference type="GO" id="GO:0000155">
    <property type="term" value="F:phosphorelay sensor kinase activity"/>
    <property type="evidence" value="ECO:0007669"/>
    <property type="project" value="InterPro"/>
</dbReference>
<gene>
    <name evidence="9" type="ORF">MettiDRAFT_2074</name>
</gene>
<organism evidence="9 10">
    <name type="scientific">Methanolobus tindarius DSM 2278</name>
    <dbReference type="NCBI Taxonomy" id="1090322"/>
    <lineage>
        <taxon>Archaea</taxon>
        <taxon>Methanobacteriati</taxon>
        <taxon>Methanobacteriota</taxon>
        <taxon>Stenosarchaea group</taxon>
        <taxon>Methanomicrobia</taxon>
        <taxon>Methanosarcinales</taxon>
        <taxon>Methanosarcinaceae</taxon>
        <taxon>Methanolobus</taxon>
    </lineage>
</organism>
<dbReference type="CDD" id="cd00082">
    <property type="entry name" value="HisKA"/>
    <property type="match status" value="1"/>
</dbReference>
<dbReference type="Pfam" id="PF00512">
    <property type="entry name" value="HisKA"/>
    <property type="match status" value="1"/>
</dbReference>
<dbReference type="SMART" id="SM00387">
    <property type="entry name" value="HATPase_c"/>
    <property type="match status" value="1"/>
</dbReference>
<dbReference type="EMBL" id="AZAJ01000001">
    <property type="protein sequence ID" value="ETA68601.1"/>
    <property type="molecule type" value="Genomic_DNA"/>
</dbReference>
<evidence type="ECO:0000256" key="4">
    <source>
        <dbReference type="ARBA" id="ARBA00022679"/>
    </source>
</evidence>
<dbReference type="SUPFAM" id="SSF47384">
    <property type="entry name" value="Homodimeric domain of signal transducing histidine kinase"/>
    <property type="match status" value="1"/>
</dbReference>
<evidence type="ECO:0000256" key="3">
    <source>
        <dbReference type="ARBA" id="ARBA00022553"/>
    </source>
</evidence>
<dbReference type="InterPro" id="IPR003594">
    <property type="entry name" value="HATPase_dom"/>
</dbReference>
<dbReference type="Gene3D" id="3.30.565.10">
    <property type="entry name" value="Histidine kinase-like ATPase, C-terminal domain"/>
    <property type="match status" value="1"/>
</dbReference>
<dbReference type="SUPFAM" id="SSF55874">
    <property type="entry name" value="ATPase domain of HSP90 chaperone/DNA topoisomerase II/histidine kinase"/>
    <property type="match status" value="1"/>
</dbReference>
<dbReference type="Gene3D" id="1.10.287.130">
    <property type="match status" value="1"/>
</dbReference>
<dbReference type="PANTHER" id="PTHR43547:SF2">
    <property type="entry name" value="HYBRID SIGNAL TRANSDUCTION HISTIDINE KINASE C"/>
    <property type="match status" value="1"/>
</dbReference>
<evidence type="ECO:0000256" key="2">
    <source>
        <dbReference type="ARBA" id="ARBA00012438"/>
    </source>
</evidence>
<keyword evidence="7" id="KW-0472">Membrane</keyword>
<name>W9DZ03_METTI</name>
<dbReference type="InterPro" id="IPR036890">
    <property type="entry name" value="HATPase_C_sf"/>
</dbReference>
<dbReference type="STRING" id="1090322.MettiDRAFT_2074"/>